<dbReference type="KEGG" id="cut:CUTER_00990"/>
<sequence length="61" mass="6628">MLPAVTEHGDEASSWGVLRQAHPLVDAAQQLMGAPPPRRAQTHRGIYAVNALGLWPVRFGQ</sequence>
<reference evidence="1 2" key="1">
    <citation type="journal article" date="2015" name="Genome Announc.">
        <title>Virulence Factor Genes Detected in the Complete Genome Sequence of Corynebacterium uterequi DSM 45634, Isolated from the Uterus of a Maiden Mare.</title>
        <authorList>
            <person name="Ruckert C."/>
            <person name="Kriete M."/>
            <person name="Jaenicke S."/>
            <person name="Winkler A."/>
            <person name="Tauch A."/>
        </authorList>
    </citation>
    <scope>NUCLEOTIDE SEQUENCE [LARGE SCALE GENOMIC DNA]</scope>
    <source>
        <strain evidence="1 2">DSM 45634</strain>
    </source>
</reference>
<accession>A0A0G3HA78</accession>
<dbReference type="Proteomes" id="UP000035548">
    <property type="component" value="Chromosome"/>
</dbReference>
<gene>
    <name evidence="1" type="ORF">CUTER_00990</name>
</gene>
<evidence type="ECO:0000313" key="1">
    <source>
        <dbReference type="EMBL" id="AKK10219.1"/>
    </source>
</evidence>
<keyword evidence="2" id="KW-1185">Reference proteome</keyword>
<organism evidence="1 2">
    <name type="scientific">Corynebacterium uterequi</name>
    <dbReference type="NCBI Taxonomy" id="1072256"/>
    <lineage>
        <taxon>Bacteria</taxon>
        <taxon>Bacillati</taxon>
        <taxon>Actinomycetota</taxon>
        <taxon>Actinomycetes</taxon>
        <taxon>Mycobacteriales</taxon>
        <taxon>Corynebacteriaceae</taxon>
        <taxon>Corynebacterium</taxon>
    </lineage>
</organism>
<dbReference type="AlphaFoldDB" id="A0A0G3HA78"/>
<name>A0A0G3HA78_9CORY</name>
<dbReference type="PATRIC" id="fig|1072256.5.peg.187"/>
<dbReference type="EMBL" id="CP011546">
    <property type="protein sequence ID" value="AKK10219.1"/>
    <property type="molecule type" value="Genomic_DNA"/>
</dbReference>
<evidence type="ECO:0000313" key="2">
    <source>
        <dbReference type="Proteomes" id="UP000035548"/>
    </source>
</evidence>
<protein>
    <submittedName>
        <fullName evidence="1">Uncharacterized protein</fullName>
    </submittedName>
</protein>
<reference evidence="2" key="2">
    <citation type="submission" date="2015-05" db="EMBL/GenBank/DDBJ databases">
        <title>Complete genome sequence of Corynebacterium uterequi DSM 45634, isolated from the uterus of a maiden mare.</title>
        <authorList>
            <person name="Ruckert C."/>
            <person name="Albersmeier A."/>
            <person name="Winkler A."/>
            <person name="Tauch A."/>
        </authorList>
    </citation>
    <scope>NUCLEOTIDE SEQUENCE [LARGE SCALE GENOMIC DNA]</scope>
    <source>
        <strain evidence="2">DSM 45634</strain>
    </source>
</reference>
<proteinExistence type="predicted"/>